<protein>
    <submittedName>
        <fullName evidence="2">Alpha/beta hydrolase</fullName>
    </submittedName>
</protein>
<sequence>MIARVHGTGTPLIMIHGFGVDHRILLPLEEMVGNLGWQRIYLDLPWAEGAEDSGVGSPRELAASVLTEVSDLIGQQPFAVLGNSFGALIARHLAHALPERCLGLATLAGAFRMNHAERTLPAHRVVTHDADVLERAGDARGEFESMAVIHTFETLDAFERFVLPGVRGANAVVLDRLTETYTDAPDPELSQPSFAAPSLHLFGRQDQIVGFEDGLALRGHYPRGSFVVLDGAGHNLHIERPAVVGPLVRDWLDRAAAHGLPESEA</sequence>
<keyword evidence="3" id="KW-1185">Reference proteome</keyword>
<evidence type="ECO:0000313" key="2">
    <source>
        <dbReference type="EMBL" id="RLP77275.1"/>
    </source>
</evidence>
<proteinExistence type="predicted"/>
<feature type="domain" description="AB hydrolase-1" evidence="1">
    <location>
        <begin position="11"/>
        <end position="241"/>
    </location>
</feature>
<name>A0A3L7ABA4_9MICO</name>
<dbReference type="PANTHER" id="PTHR43689">
    <property type="entry name" value="HYDROLASE"/>
    <property type="match status" value="1"/>
</dbReference>
<reference evidence="2 3" key="1">
    <citation type="submission" date="2018-10" db="EMBL/GenBank/DDBJ databases">
        <authorList>
            <person name="Li J."/>
        </authorList>
    </citation>
    <scope>NUCLEOTIDE SEQUENCE [LARGE SCALE GENOMIC DNA]</scope>
    <source>
        <strain evidence="2 3">IF 016277</strain>
    </source>
</reference>
<comment type="caution">
    <text evidence="2">The sequence shown here is derived from an EMBL/GenBank/DDBJ whole genome shotgun (WGS) entry which is preliminary data.</text>
</comment>
<gene>
    <name evidence="2" type="ORF">D9V32_02130</name>
</gene>
<keyword evidence="2" id="KW-0378">Hydrolase</keyword>
<evidence type="ECO:0000313" key="3">
    <source>
        <dbReference type="Proteomes" id="UP000272503"/>
    </source>
</evidence>
<dbReference type="Pfam" id="PF00561">
    <property type="entry name" value="Abhydrolase_1"/>
    <property type="match status" value="1"/>
</dbReference>
<dbReference type="InterPro" id="IPR000073">
    <property type="entry name" value="AB_hydrolase_1"/>
</dbReference>
<dbReference type="OrthoDB" id="27092at2"/>
<dbReference type="SUPFAM" id="SSF53474">
    <property type="entry name" value="alpha/beta-Hydrolases"/>
    <property type="match status" value="1"/>
</dbReference>
<accession>A0A3L7ABA4</accession>
<organism evidence="2 3">
    <name type="scientific">Mycetocola tolaasinivorans</name>
    <dbReference type="NCBI Taxonomy" id="76635"/>
    <lineage>
        <taxon>Bacteria</taxon>
        <taxon>Bacillati</taxon>
        <taxon>Actinomycetota</taxon>
        <taxon>Actinomycetes</taxon>
        <taxon>Micrococcales</taxon>
        <taxon>Microbacteriaceae</taxon>
        <taxon>Mycetocola</taxon>
    </lineage>
</organism>
<evidence type="ECO:0000259" key="1">
    <source>
        <dbReference type="Pfam" id="PF00561"/>
    </source>
</evidence>
<dbReference type="Proteomes" id="UP000272503">
    <property type="component" value="Unassembled WGS sequence"/>
</dbReference>
<dbReference type="PANTHER" id="PTHR43689:SF8">
    <property type="entry name" value="ALPHA_BETA-HYDROLASES SUPERFAMILY PROTEIN"/>
    <property type="match status" value="1"/>
</dbReference>
<dbReference type="EMBL" id="RCUX01000002">
    <property type="protein sequence ID" value="RLP77275.1"/>
    <property type="molecule type" value="Genomic_DNA"/>
</dbReference>
<dbReference type="InterPro" id="IPR029058">
    <property type="entry name" value="AB_hydrolase_fold"/>
</dbReference>
<dbReference type="Gene3D" id="3.40.50.1820">
    <property type="entry name" value="alpha/beta hydrolase"/>
    <property type="match status" value="1"/>
</dbReference>
<dbReference type="AlphaFoldDB" id="A0A3L7ABA4"/>
<dbReference type="RefSeq" id="WP_121647260.1">
    <property type="nucleotide sequence ID" value="NZ_RCUX01000002.1"/>
</dbReference>
<dbReference type="GO" id="GO:0016787">
    <property type="term" value="F:hydrolase activity"/>
    <property type="evidence" value="ECO:0007669"/>
    <property type="project" value="UniProtKB-KW"/>
</dbReference>